<protein>
    <submittedName>
        <fullName evidence="2">Uncharacterized protein</fullName>
    </submittedName>
</protein>
<keyword evidence="1" id="KW-1133">Transmembrane helix</keyword>
<keyword evidence="3" id="KW-1185">Reference proteome</keyword>
<keyword evidence="1" id="KW-0472">Membrane</keyword>
<keyword evidence="1" id="KW-0812">Transmembrane</keyword>
<dbReference type="RefSeq" id="WP_151755113.1">
    <property type="nucleotide sequence ID" value="NZ_BKZW01000001.1"/>
</dbReference>
<dbReference type="AlphaFoldDB" id="A0A5J4KDF7"/>
<gene>
    <name evidence="2" type="ORF">KDW_12360</name>
</gene>
<reference evidence="2 3" key="1">
    <citation type="submission" date="2019-10" db="EMBL/GenBank/DDBJ databases">
        <title>Dictyobacter vulcani sp. nov., within the class Ktedonobacteria, isolated from soil of volcanic Mt. Zao.</title>
        <authorList>
            <person name="Zheng Y."/>
            <person name="Wang C.M."/>
            <person name="Sakai Y."/>
            <person name="Abe K."/>
            <person name="Yokota A."/>
            <person name="Yabe S."/>
        </authorList>
    </citation>
    <scope>NUCLEOTIDE SEQUENCE [LARGE SCALE GENOMIC DNA]</scope>
    <source>
        <strain evidence="2 3">W12</strain>
    </source>
</reference>
<proteinExistence type="predicted"/>
<dbReference type="Proteomes" id="UP000326912">
    <property type="component" value="Unassembled WGS sequence"/>
</dbReference>
<evidence type="ECO:0000313" key="2">
    <source>
        <dbReference type="EMBL" id="GER87074.1"/>
    </source>
</evidence>
<evidence type="ECO:0000313" key="3">
    <source>
        <dbReference type="Proteomes" id="UP000326912"/>
    </source>
</evidence>
<feature type="transmembrane region" description="Helical" evidence="1">
    <location>
        <begin position="120"/>
        <end position="140"/>
    </location>
</feature>
<organism evidence="2 3">
    <name type="scientific">Dictyobacter vulcani</name>
    <dbReference type="NCBI Taxonomy" id="2607529"/>
    <lineage>
        <taxon>Bacteria</taxon>
        <taxon>Bacillati</taxon>
        <taxon>Chloroflexota</taxon>
        <taxon>Ktedonobacteria</taxon>
        <taxon>Ktedonobacterales</taxon>
        <taxon>Dictyobacteraceae</taxon>
        <taxon>Dictyobacter</taxon>
    </lineage>
</organism>
<dbReference type="EMBL" id="BKZW01000001">
    <property type="protein sequence ID" value="GER87074.1"/>
    <property type="molecule type" value="Genomic_DNA"/>
</dbReference>
<sequence length="148" mass="16932">MDRDDEKLTLENVDEQIEQYLSQPRTSTSETKTPLARTTHNLHDIYAEQRRLEQAWARINNHISALNADNDATIADLSTIQPSQAKEKKARPVVGEESSHPILQLNKKRSQKAVYWKRRMVGFGVTAAVILLAIFLWPTISYLMSMAR</sequence>
<evidence type="ECO:0000256" key="1">
    <source>
        <dbReference type="SAM" id="Phobius"/>
    </source>
</evidence>
<name>A0A5J4KDF7_9CHLR</name>
<comment type="caution">
    <text evidence="2">The sequence shown here is derived from an EMBL/GenBank/DDBJ whole genome shotgun (WGS) entry which is preliminary data.</text>
</comment>
<accession>A0A5J4KDF7</accession>